<accession>A0AA39GPK8</accession>
<keyword evidence="2" id="KW-0732">Signal</keyword>
<evidence type="ECO:0000313" key="4">
    <source>
        <dbReference type="Proteomes" id="UP001175261"/>
    </source>
</evidence>
<organism evidence="3 4">
    <name type="scientific">Sarocladium strictum</name>
    <name type="common">Black bundle disease fungus</name>
    <name type="synonym">Acremonium strictum</name>
    <dbReference type="NCBI Taxonomy" id="5046"/>
    <lineage>
        <taxon>Eukaryota</taxon>
        <taxon>Fungi</taxon>
        <taxon>Dikarya</taxon>
        <taxon>Ascomycota</taxon>
        <taxon>Pezizomycotina</taxon>
        <taxon>Sordariomycetes</taxon>
        <taxon>Hypocreomycetidae</taxon>
        <taxon>Hypocreales</taxon>
        <taxon>Sarocladiaceae</taxon>
        <taxon>Sarocladium</taxon>
    </lineage>
</organism>
<feature type="chain" id="PRO_5041242189" evidence="2">
    <location>
        <begin position="27"/>
        <end position="241"/>
    </location>
</feature>
<evidence type="ECO:0000256" key="2">
    <source>
        <dbReference type="SAM" id="SignalP"/>
    </source>
</evidence>
<keyword evidence="4" id="KW-1185">Reference proteome</keyword>
<sequence>MTFPATMSTRVHILALAAMRAVWVRGDEAPTPTTAPVFLPEWNANSWSLVRGSVIATVRHHQSIWRTCIAAYIGLTCGQNPTASETTYTIFCPEMTPPACDLSLEFPFELVEGPDTVEFHGTYTSTYIVELGCDLDGTTSARCSGYSSYKSGYSNGFVTGPTEISWTSTLTGSDVEYGVLTMAEKPSQTDDSLDLDATLPMSDNAATPAETGTASGTSLNGTGRLAFLSALITIGLGHLLS</sequence>
<dbReference type="PANTHER" id="PTHR40640:SF1">
    <property type="entry name" value="ANCHORED GLYCOPROTEIN, PUTATIVE (AFU_ORTHOLOGUE AFUA_8G04860)-RELATED"/>
    <property type="match status" value="1"/>
</dbReference>
<evidence type="ECO:0000256" key="1">
    <source>
        <dbReference type="SAM" id="MobiDB-lite"/>
    </source>
</evidence>
<comment type="caution">
    <text evidence="3">The sequence shown here is derived from an EMBL/GenBank/DDBJ whole genome shotgun (WGS) entry which is preliminary data.</text>
</comment>
<dbReference type="PANTHER" id="PTHR40640">
    <property type="entry name" value="ANCHORED GLYCOPROTEIN, PUTATIVE (AFU_ORTHOLOGUE AFUA_8G04860)-RELATED"/>
    <property type="match status" value="1"/>
</dbReference>
<feature type="region of interest" description="Disordered" evidence="1">
    <location>
        <begin position="188"/>
        <end position="217"/>
    </location>
</feature>
<feature type="signal peptide" evidence="2">
    <location>
        <begin position="1"/>
        <end position="26"/>
    </location>
</feature>
<proteinExistence type="predicted"/>
<dbReference type="AlphaFoldDB" id="A0AA39GPK8"/>
<name>A0AA39GPK8_SARSR</name>
<reference evidence="3" key="1">
    <citation type="submission" date="2022-10" db="EMBL/GenBank/DDBJ databases">
        <title>Determination and structural analysis of whole genome sequence of Sarocladium strictum F4-1.</title>
        <authorList>
            <person name="Hu L."/>
            <person name="Jiang Y."/>
        </authorList>
    </citation>
    <scope>NUCLEOTIDE SEQUENCE</scope>
    <source>
        <strain evidence="3">F4-1</strain>
    </source>
</reference>
<evidence type="ECO:0000313" key="3">
    <source>
        <dbReference type="EMBL" id="KAK0391222.1"/>
    </source>
</evidence>
<dbReference type="EMBL" id="JAPDFR010000001">
    <property type="protein sequence ID" value="KAK0391222.1"/>
    <property type="molecule type" value="Genomic_DNA"/>
</dbReference>
<protein>
    <submittedName>
        <fullName evidence="3">Uncharacterized protein</fullName>
    </submittedName>
</protein>
<dbReference type="Proteomes" id="UP001175261">
    <property type="component" value="Unassembled WGS sequence"/>
</dbReference>
<gene>
    <name evidence="3" type="ORF">NLU13_0723</name>
</gene>